<dbReference type="AlphaFoldDB" id="A0AAW2Q1B5"/>
<sequence length="235" mass="26515">MEKEKFETRRTWSVKEEEAFVNGLKSLVVSGWKCDNGFRNGLVSMMSKSRFGWDDEKNMITVEENSIWDDYVKVDPSAKTLRYKSFPFFPAWREIFDKDHAFGDGAKDGKAIADVVRTKETKETQDYYVTTADWNPKESFVNNDGDPVQSSQMNVDSTTNLSTDPKPTSGSAKKRKKIDLGPEKRLVDMVSTFCQDANARLGTLTKVLQTKFGDSDKCSGLAEALVEIEGLDEND</sequence>
<evidence type="ECO:0008006" key="3">
    <source>
        <dbReference type="Google" id="ProtNLM"/>
    </source>
</evidence>
<evidence type="ECO:0000256" key="1">
    <source>
        <dbReference type="SAM" id="MobiDB-lite"/>
    </source>
</evidence>
<organism evidence="2">
    <name type="scientific">Sesamum radiatum</name>
    <name type="common">Black benniseed</name>
    <dbReference type="NCBI Taxonomy" id="300843"/>
    <lineage>
        <taxon>Eukaryota</taxon>
        <taxon>Viridiplantae</taxon>
        <taxon>Streptophyta</taxon>
        <taxon>Embryophyta</taxon>
        <taxon>Tracheophyta</taxon>
        <taxon>Spermatophyta</taxon>
        <taxon>Magnoliopsida</taxon>
        <taxon>eudicotyledons</taxon>
        <taxon>Gunneridae</taxon>
        <taxon>Pentapetalae</taxon>
        <taxon>asterids</taxon>
        <taxon>lamiids</taxon>
        <taxon>Lamiales</taxon>
        <taxon>Pedaliaceae</taxon>
        <taxon>Sesamum</taxon>
    </lineage>
</organism>
<feature type="compositionally biased region" description="Polar residues" evidence="1">
    <location>
        <begin position="148"/>
        <end position="171"/>
    </location>
</feature>
<dbReference type="PANTHER" id="PTHR46250">
    <property type="entry name" value="MYB/SANT-LIKE DNA-BINDING DOMAIN PROTEIN-RELATED"/>
    <property type="match status" value="1"/>
</dbReference>
<reference evidence="2" key="1">
    <citation type="submission" date="2020-06" db="EMBL/GenBank/DDBJ databases">
        <authorList>
            <person name="Li T."/>
            <person name="Hu X."/>
            <person name="Zhang T."/>
            <person name="Song X."/>
            <person name="Zhang H."/>
            <person name="Dai N."/>
            <person name="Sheng W."/>
            <person name="Hou X."/>
            <person name="Wei L."/>
        </authorList>
    </citation>
    <scope>NUCLEOTIDE SEQUENCE</scope>
    <source>
        <strain evidence="2">G02</strain>
        <tissue evidence="2">Leaf</tissue>
    </source>
</reference>
<comment type="caution">
    <text evidence="2">The sequence shown here is derived from an EMBL/GenBank/DDBJ whole genome shotgun (WGS) entry which is preliminary data.</text>
</comment>
<protein>
    <recommendedName>
        <fullName evidence="3">Myb/SANT-like domain-containing protein</fullName>
    </recommendedName>
</protein>
<evidence type="ECO:0000313" key="2">
    <source>
        <dbReference type="EMBL" id="KAL0361512.1"/>
    </source>
</evidence>
<dbReference type="EMBL" id="JACGWJ010000016">
    <property type="protein sequence ID" value="KAL0361512.1"/>
    <property type="molecule type" value="Genomic_DNA"/>
</dbReference>
<gene>
    <name evidence="2" type="ORF">Sradi_3835700</name>
</gene>
<reference evidence="2" key="2">
    <citation type="journal article" date="2024" name="Plant">
        <title>Genomic evolution and insights into agronomic trait innovations of Sesamum species.</title>
        <authorList>
            <person name="Miao H."/>
            <person name="Wang L."/>
            <person name="Qu L."/>
            <person name="Liu H."/>
            <person name="Sun Y."/>
            <person name="Le M."/>
            <person name="Wang Q."/>
            <person name="Wei S."/>
            <person name="Zheng Y."/>
            <person name="Lin W."/>
            <person name="Duan Y."/>
            <person name="Cao H."/>
            <person name="Xiong S."/>
            <person name="Wang X."/>
            <person name="Wei L."/>
            <person name="Li C."/>
            <person name="Ma Q."/>
            <person name="Ju M."/>
            <person name="Zhao R."/>
            <person name="Li G."/>
            <person name="Mu C."/>
            <person name="Tian Q."/>
            <person name="Mei H."/>
            <person name="Zhang T."/>
            <person name="Gao T."/>
            <person name="Zhang H."/>
        </authorList>
    </citation>
    <scope>NUCLEOTIDE SEQUENCE</scope>
    <source>
        <strain evidence="2">G02</strain>
    </source>
</reference>
<feature type="region of interest" description="Disordered" evidence="1">
    <location>
        <begin position="138"/>
        <end position="178"/>
    </location>
</feature>
<proteinExistence type="predicted"/>
<accession>A0AAW2Q1B5</accession>
<name>A0AAW2Q1B5_SESRA</name>